<dbReference type="PROSITE" id="PS50262">
    <property type="entry name" value="G_PROTEIN_RECEP_F1_2"/>
    <property type="match status" value="1"/>
</dbReference>
<keyword evidence="8" id="KW-1185">Reference proteome</keyword>
<evidence type="ECO:0000313" key="7">
    <source>
        <dbReference type="EMBL" id="KAI1702748.1"/>
    </source>
</evidence>
<accession>A0AAD4MSH1</accession>
<proteinExistence type="predicted"/>
<feature type="transmembrane region" description="Helical" evidence="5">
    <location>
        <begin position="67"/>
        <end position="88"/>
    </location>
</feature>
<dbReference type="GO" id="GO:0016020">
    <property type="term" value="C:membrane"/>
    <property type="evidence" value="ECO:0007669"/>
    <property type="project" value="UniProtKB-SubCell"/>
</dbReference>
<comment type="caution">
    <text evidence="7">The sequence shown here is derived from an EMBL/GenBank/DDBJ whole genome shotgun (WGS) entry which is preliminary data.</text>
</comment>
<feature type="domain" description="G-protein coupled receptors family 1 profile" evidence="6">
    <location>
        <begin position="47"/>
        <end position="127"/>
    </location>
</feature>
<dbReference type="InterPro" id="IPR017452">
    <property type="entry name" value="GPCR_Rhodpsn_7TM"/>
</dbReference>
<dbReference type="AlphaFoldDB" id="A0AAD4MSH1"/>
<comment type="subcellular location">
    <subcellularLocation>
        <location evidence="1">Membrane</location>
    </subcellularLocation>
</comment>
<reference evidence="7" key="1">
    <citation type="submission" date="2022-01" db="EMBL/GenBank/DDBJ databases">
        <title>Genome Sequence Resource for Two Populations of Ditylenchus destructor, the Migratory Endoparasitic Phytonematode.</title>
        <authorList>
            <person name="Zhang H."/>
            <person name="Lin R."/>
            <person name="Xie B."/>
        </authorList>
    </citation>
    <scope>NUCLEOTIDE SEQUENCE</scope>
    <source>
        <strain evidence="7">BazhouSP</strain>
    </source>
</reference>
<keyword evidence="3 5" id="KW-1133">Transmembrane helix</keyword>
<organism evidence="7 8">
    <name type="scientific">Ditylenchus destructor</name>
    <dbReference type="NCBI Taxonomy" id="166010"/>
    <lineage>
        <taxon>Eukaryota</taxon>
        <taxon>Metazoa</taxon>
        <taxon>Ecdysozoa</taxon>
        <taxon>Nematoda</taxon>
        <taxon>Chromadorea</taxon>
        <taxon>Rhabditida</taxon>
        <taxon>Tylenchina</taxon>
        <taxon>Tylenchomorpha</taxon>
        <taxon>Sphaerularioidea</taxon>
        <taxon>Anguinidae</taxon>
        <taxon>Anguininae</taxon>
        <taxon>Ditylenchus</taxon>
    </lineage>
</organism>
<feature type="transmembrane region" description="Helical" evidence="5">
    <location>
        <begin position="31"/>
        <end position="55"/>
    </location>
</feature>
<evidence type="ECO:0000256" key="2">
    <source>
        <dbReference type="ARBA" id="ARBA00022692"/>
    </source>
</evidence>
<dbReference type="SUPFAM" id="SSF81321">
    <property type="entry name" value="Family A G protein-coupled receptor-like"/>
    <property type="match status" value="1"/>
</dbReference>
<evidence type="ECO:0000256" key="4">
    <source>
        <dbReference type="ARBA" id="ARBA00023136"/>
    </source>
</evidence>
<evidence type="ECO:0000256" key="3">
    <source>
        <dbReference type="ARBA" id="ARBA00022989"/>
    </source>
</evidence>
<evidence type="ECO:0000313" key="8">
    <source>
        <dbReference type="Proteomes" id="UP001201812"/>
    </source>
</evidence>
<feature type="transmembrane region" description="Helical" evidence="5">
    <location>
        <begin position="108"/>
        <end position="125"/>
    </location>
</feature>
<keyword evidence="4 5" id="KW-0472">Membrane</keyword>
<dbReference type="EMBL" id="JAKKPZ010000094">
    <property type="protein sequence ID" value="KAI1702748.1"/>
    <property type="molecule type" value="Genomic_DNA"/>
</dbReference>
<evidence type="ECO:0000256" key="5">
    <source>
        <dbReference type="SAM" id="Phobius"/>
    </source>
</evidence>
<dbReference type="Proteomes" id="UP001201812">
    <property type="component" value="Unassembled WGS sequence"/>
</dbReference>
<dbReference type="Pfam" id="PF10320">
    <property type="entry name" value="7TM_GPCR_Srsx"/>
    <property type="match status" value="1"/>
</dbReference>
<gene>
    <name evidence="7" type="ORF">DdX_15322</name>
</gene>
<evidence type="ECO:0000259" key="6">
    <source>
        <dbReference type="PROSITE" id="PS50262"/>
    </source>
</evidence>
<sequence>MSDDTSSNMTTTISPDVAYYGSDGRLQVGTLIILAVRAVFGCLGICLNGCLIYVTCKHRSFHGTCNILLAVDALGNLLYEIGLIETFIASSVEQRFYALWKCYAMQSVPMFGAIFTTSSMGFIAVDR</sequence>
<keyword evidence="2 5" id="KW-0812">Transmembrane</keyword>
<name>A0AAD4MSH1_9BILA</name>
<dbReference type="InterPro" id="IPR019424">
    <property type="entry name" value="7TM_GPCR_Srsx"/>
</dbReference>
<dbReference type="Gene3D" id="1.20.1070.10">
    <property type="entry name" value="Rhodopsin 7-helix transmembrane proteins"/>
    <property type="match status" value="1"/>
</dbReference>
<evidence type="ECO:0000256" key="1">
    <source>
        <dbReference type="ARBA" id="ARBA00004370"/>
    </source>
</evidence>
<protein>
    <submittedName>
        <fullName evidence="7">Serpentine type 7TM GPCR chemoreceptor srsx domain-containing protein</fullName>
    </submittedName>
</protein>